<feature type="compositionally biased region" description="Low complexity" evidence="1">
    <location>
        <begin position="90"/>
        <end position="105"/>
    </location>
</feature>
<evidence type="ECO:0000313" key="3">
    <source>
        <dbReference type="Proteomes" id="UP001597402"/>
    </source>
</evidence>
<feature type="region of interest" description="Disordered" evidence="1">
    <location>
        <begin position="261"/>
        <end position="283"/>
    </location>
</feature>
<sequence>MNEELVELLQALPALQQGFARALADGDDDLVAELWGQLRAVEERRDQLLATTTSGRAAISSRQKSPEPPPVARADERGAKPVRRSRTKPSSGRSSSRADGASASDEGANFPMVPGMGVNRDGKRLRAAERTWLPAAPGAQERPMREVVLEALHLVGRPIAVPLLRDIVRVREDVDLPTARLASLRRDEERSYRTAATRPAYVVPALTFDRFTAVRGVLASSVFPLPVRLIAPASSRVDFLHTVMALADDFAALRRLGTPRAPTSGSGPAIEDAIEAPGDTVDTGPERYLVQQGMEPETATDRALRPYALLLARLARTVPGAMSGTGSTSGAGGWIDVAEIHAAAAAELAVLADEDTVDREAAAERARGQLDVATQLFGSKPRVISNSAADRRKEA</sequence>
<protein>
    <submittedName>
        <fullName evidence="2">Uncharacterized protein</fullName>
    </submittedName>
</protein>
<keyword evidence="3" id="KW-1185">Reference proteome</keyword>
<feature type="compositionally biased region" description="Polar residues" evidence="1">
    <location>
        <begin position="52"/>
        <end position="63"/>
    </location>
</feature>
<dbReference type="RefSeq" id="WP_376871357.1">
    <property type="nucleotide sequence ID" value="NZ_JBHUHP010000001.1"/>
</dbReference>
<feature type="region of interest" description="Disordered" evidence="1">
    <location>
        <begin position="52"/>
        <end position="117"/>
    </location>
</feature>
<dbReference type="EMBL" id="JBHUHP010000001">
    <property type="protein sequence ID" value="MFD2090460.1"/>
    <property type="molecule type" value="Genomic_DNA"/>
</dbReference>
<dbReference type="Proteomes" id="UP001597402">
    <property type="component" value="Unassembled WGS sequence"/>
</dbReference>
<gene>
    <name evidence="2" type="ORF">ACFSHS_02630</name>
</gene>
<name>A0ABW4X7J3_9ACTN</name>
<comment type="caution">
    <text evidence="2">The sequence shown here is derived from an EMBL/GenBank/DDBJ whole genome shotgun (WGS) entry which is preliminary data.</text>
</comment>
<reference evidence="3" key="1">
    <citation type="journal article" date="2019" name="Int. J. Syst. Evol. Microbiol.">
        <title>The Global Catalogue of Microorganisms (GCM) 10K type strain sequencing project: providing services to taxonomists for standard genome sequencing and annotation.</title>
        <authorList>
            <consortium name="The Broad Institute Genomics Platform"/>
            <consortium name="The Broad Institute Genome Sequencing Center for Infectious Disease"/>
            <person name="Wu L."/>
            <person name="Ma J."/>
        </authorList>
    </citation>
    <scope>NUCLEOTIDE SEQUENCE [LARGE SCALE GENOMIC DNA]</scope>
    <source>
        <strain evidence="3">JCM 3338</strain>
    </source>
</reference>
<evidence type="ECO:0000256" key="1">
    <source>
        <dbReference type="SAM" id="MobiDB-lite"/>
    </source>
</evidence>
<evidence type="ECO:0000313" key="2">
    <source>
        <dbReference type="EMBL" id="MFD2090460.1"/>
    </source>
</evidence>
<accession>A0ABW4X7J3</accession>
<proteinExistence type="predicted"/>
<organism evidence="2 3">
    <name type="scientific">Blastococcus deserti</name>
    <dbReference type="NCBI Taxonomy" id="2259033"/>
    <lineage>
        <taxon>Bacteria</taxon>
        <taxon>Bacillati</taxon>
        <taxon>Actinomycetota</taxon>
        <taxon>Actinomycetes</taxon>
        <taxon>Geodermatophilales</taxon>
        <taxon>Geodermatophilaceae</taxon>
        <taxon>Blastococcus</taxon>
    </lineage>
</organism>